<name>A0A9D4IV91_DREPO</name>
<dbReference type="AlphaFoldDB" id="A0A9D4IV91"/>
<evidence type="ECO:0000313" key="2">
    <source>
        <dbReference type="Proteomes" id="UP000828390"/>
    </source>
</evidence>
<keyword evidence="2" id="KW-1185">Reference proteome</keyword>
<dbReference type="Proteomes" id="UP000828390">
    <property type="component" value="Unassembled WGS sequence"/>
</dbReference>
<reference evidence="1" key="2">
    <citation type="submission" date="2020-11" db="EMBL/GenBank/DDBJ databases">
        <authorList>
            <person name="McCartney M.A."/>
            <person name="Auch B."/>
            <person name="Kono T."/>
            <person name="Mallez S."/>
            <person name="Becker A."/>
            <person name="Gohl D.M."/>
            <person name="Silverstein K.A.T."/>
            <person name="Koren S."/>
            <person name="Bechman K.B."/>
            <person name="Herman A."/>
            <person name="Abrahante J.E."/>
            <person name="Garbe J."/>
        </authorList>
    </citation>
    <scope>NUCLEOTIDE SEQUENCE</scope>
    <source>
        <strain evidence="1">Duluth1</strain>
        <tissue evidence="1">Whole animal</tissue>
    </source>
</reference>
<protein>
    <submittedName>
        <fullName evidence="1">Uncharacterized protein</fullName>
    </submittedName>
</protein>
<comment type="caution">
    <text evidence="1">The sequence shown here is derived from an EMBL/GenBank/DDBJ whole genome shotgun (WGS) entry which is preliminary data.</text>
</comment>
<accession>A0A9D4IV91</accession>
<gene>
    <name evidence="1" type="ORF">DPMN_163523</name>
</gene>
<reference evidence="1" key="1">
    <citation type="journal article" date="2019" name="bioRxiv">
        <title>The Genome of the Zebra Mussel, Dreissena polymorpha: A Resource for Invasive Species Research.</title>
        <authorList>
            <person name="McCartney M.A."/>
            <person name="Auch B."/>
            <person name="Kono T."/>
            <person name="Mallez S."/>
            <person name="Zhang Y."/>
            <person name="Obille A."/>
            <person name="Becker A."/>
            <person name="Abrahante J.E."/>
            <person name="Garbe J."/>
            <person name="Badalamenti J.P."/>
            <person name="Herman A."/>
            <person name="Mangelson H."/>
            <person name="Liachko I."/>
            <person name="Sullivan S."/>
            <person name="Sone E.D."/>
            <person name="Koren S."/>
            <person name="Silverstein K.A.T."/>
            <person name="Beckman K.B."/>
            <person name="Gohl D.M."/>
        </authorList>
    </citation>
    <scope>NUCLEOTIDE SEQUENCE</scope>
    <source>
        <strain evidence="1">Duluth1</strain>
        <tissue evidence="1">Whole animal</tissue>
    </source>
</reference>
<dbReference type="EMBL" id="JAIWYP010000008">
    <property type="protein sequence ID" value="KAH3785433.1"/>
    <property type="molecule type" value="Genomic_DNA"/>
</dbReference>
<evidence type="ECO:0000313" key="1">
    <source>
        <dbReference type="EMBL" id="KAH3785433.1"/>
    </source>
</evidence>
<proteinExistence type="predicted"/>
<organism evidence="1 2">
    <name type="scientific">Dreissena polymorpha</name>
    <name type="common">Zebra mussel</name>
    <name type="synonym">Mytilus polymorpha</name>
    <dbReference type="NCBI Taxonomy" id="45954"/>
    <lineage>
        <taxon>Eukaryota</taxon>
        <taxon>Metazoa</taxon>
        <taxon>Spiralia</taxon>
        <taxon>Lophotrochozoa</taxon>
        <taxon>Mollusca</taxon>
        <taxon>Bivalvia</taxon>
        <taxon>Autobranchia</taxon>
        <taxon>Heteroconchia</taxon>
        <taxon>Euheterodonta</taxon>
        <taxon>Imparidentia</taxon>
        <taxon>Neoheterodontei</taxon>
        <taxon>Myida</taxon>
        <taxon>Dreissenoidea</taxon>
        <taxon>Dreissenidae</taxon>
        <taxon>Dreissena</taxon>
    </lineage>
</organism>
<sequence length="104" mass="12198">MILTSVPLMHRITHGIPITEYKKHVLCVLKFVVRRHLLHILLIIEPEISFTNIATNIMNAIEESEKLEAAENFKQHEINAQRERELYNDCVKRSKETYILSSDK</sequence>